<feature type="domain" description="LexA repressor DNA-binding" evidence="1">
    <location>
        <begin position="30"/>
        <end position="92"/>
    </location>
</feature>
<dbReference type="EMBL" id="BMZO01000011">
    <property type="protein sequence ID" value="GHC79555.1"/>
    <property type="molecule type" value="Genomic_DNA"/>
</dbReference>
<evidence type="ECO:0000259" key="1">
    <source>
        <dbReference type="Pfam" id="PF01726"/>
    </source>
</evidence>
<dbReference type="Gene3D" id="1.10.10.10">
    <property type="entry name" value="Winged helix-like DNA-binding domain superfamily/Winged helix DNA-binding domain"/>
    <property type="match status" value="1"/>
</dbReference>
<keyword evidence="3" id="KW-1185">Reference proteome</keyword>
<dbReference type="InterPro" id="IPR036390">
    <property type="entry name" value="WH_DNA-bd_sf"/>
</dbReference>
<proteinExistence type="predicted"/>
<comment type="caution">
    <text evidence="2">The sequence shown here is derived from an EMBL/GenBank/DDBJ whole genome shotgun (WGS) entry which is preliminary data.</text>
</comment>
<gene>
    <name evidence="2" type="ORF">GCM10010136_32210</name>
</gene>
<evidence type="ECO:0000313" key="3">
    <source>
        <dbReference type="Proteomes" id="UP000641137"/>
    </source>
</evidence>
<dbReference type="GO" id="GO:0006508">
    <property type="term" value="P:proteolysis"/>
    <property type="evidence" value="ECO:0007669"/>
    <property type="project" value="InterPro"/>
</dbReference>
<dbReference type="AlphaFoldDB" id="A0A8J3DQ91"/>
<organism evidence="2 3">
    <name type="scientific">Limoniibacter endophyticus</name>
    <dbReference type="NCBI Taxonomy" id="1565040"/>
    <lineage>
        <taxon>Bacteria</taxon>
        <taxon>Pseudomonadati</taxon>
        <taxon>Pseudomonadota</taxon>
        <taxon>Alphaproteobacteria</taxon>
        <taxon>Hyphomicrobiales</taxon>
        <taxon>Bartonellaceae</taxon>
        <taxon>Limoniibacter</taxon>
    </lineage>
</organism>
<dbReference type="Pfam" id="PF01726">
    <property type="entry name" value="LexA_DNA_bind"/>
    <property type="match status" value="1"/>
</dbReference>
<dbReference type="RefSeq" id="WP_189492546.1">
    <property type="nucleotide sequence ID" value="NZ_BMZO01000011.1"/>
</dbReference>
<name>A0A8J3DQ91_9HYPH</name>
<evidence type="ECO:0000313" key="2">
    <source>
        <dbReference type="EMBL" id="GHC79555.1"/>
    </source>
</evidence>
<dbReference type="InterPro" id="IPR036388">
    <property type="entry name" value="WH-like_DNA-bd_sf"/>
</dbReference>
<sequence>MSSLSEIACDFIKTDPALANEVARQLAPKTGLTPRQRDALKFISDYAAKNGVSPSFEDIQHGLGLHSRSGVSRLVDALIERGCLLKLSNRARSLTVLRAAA</sequence>
<dbReference type="Proteomes" id="UP000641137">
    <property type="component" value="Unassembled WGS sequence"/>
</dbReference>
<dbReference type="GO" id="GO:0004252">
    <property type="term" value="F:serine-type endopeptidase activity"/>
    <property type="evidence" value="ECO:0007669"/>
    <property type="project" value="InterPro"/>
</dbReference>
<protein>
    <recommendedName>
        <fullName evidence="1">LexA repressor DNA-binding domain-containing protein</fullName>
    </recommendedName>
</protein>
<reference evidence="2" key="1">
    <citation type="journal article" date="2014" name="Int. J. Syst. Evol. Microbiol.">
        <title>Complete genome sequence of Corynebacterium casei LMG S-19264T (=DSM 44701T), isolated from a smear-ripened cheese.</title>
        <authorList>
            <consortium name="US DOE Joint Genome Institute (JGI-PGF)"/>
            <person name="Walter F."/>
            <person name="Albersmeier A."/>
            <person name="Kalinowski J."/>
            <person name="Ruckert C."/>
        </authorList>
    </citation>
    <scope>NUCLEOTIDE SEQUENCE</scope>
    <source>
        <strain evidence="2">KCTC 42097</strain>
    </source>
</reference>
<reference evidence="2" key="2">
    <citation type="submission" date="2020-09" db="EMBL/GenBank/DDBJ databases">
        <authorList>
            <person name="Sun Q."/>
            <person name="Kim S."/>
        </authorList>
    </citation>
    <scope>NUCLEOTIDE SEQUENCE</scope>
    <source>
        <strain evidence="2">KCTC 42097</strain>
    </source>
</reference>
<dbReference type="SUPFAM" id="SSF46785">
    <property type="entry name" value="Winged helix' DNA-binding domain"/>
    <property type="match status" value="1"/>
</dbReference>
<dbReference type="InterPro" id="IPR006199">
    <property type="entry name" value="LexA_DNA-bd_dom"/>
</dbReference>
<accession>A0A8J3DQ91</accession>